<feature type="compositionally biased region" description="Pro residues" evidence="1">
    <location>
        <begin position="435"/>
        <end position="456"/>
    </location>
</feature>
<evidence type="ECO:0000256" key="2">
    <source>
        <dbReference type="SAM" id="Phobius"/>
    </source>
</evidence>
<sequence>MGARSQLMVHPVFTGAVALLAVNDQLLKTYVGGPVVGKLSDVAGVVLLAWALGVVTRRPAASSLVVALAFAALKTVPGVAELAAPALGGATLRDPTDLVALLALVPSTAVLRRTLASGGAALPERPRSLLAIPAVVLAVLAVTATSCAQAPLLTDLRVNGNQVWVQQNGVIVGEQTSAAPTTAPAPPGATSSGTLGLPSAAPSSTRQPWESGQWAVSGDAGATWTEREPTAAPGGAPATRQACAPDVGCFRVDGGRLVEHRARESDPWRTTFAFTSEQERRLALRNNGRCNGDANRFELDRVAIARTGAGPVVLVSANSEGLVRRAPDGTWSRVAVIDCRPTRLSGPSWVSSLVFLPITLLAYSLVLVVLAGVRRRWSWSTAAGVAALGGIGVLAFTFVLAIMSIDYLAQGVTSLVLSVGVFVASLVVGRSGEPDVPPSPRPPPGPPPPGPPPPGVPSSGAQPPQRS</sequence>
<dbReference type="Proteomes" id="UP001321421">
    <property type="component" value="Chromosome"/>
</dbReference>
<gene>
    <name evidence="3" type="ORF">GCM10025872_04220</name>
</gene>
<evidence type="ECO:0000313" key="4">
    <source>
        <dbReference type="Proteomes" id="UP001321421"/>
    </source>
</evidence>
<accession>A0ABM8H7E7</accession>
<feature type="transmembrane region" description="Helical" evidence="2">
    <location>
        <begin position="411"/>
        <end position="429"/>
    </location>
</feature>
<proteinExistence type="predicted"/>
<keyword evidence="2" id="KW-0812">Transmembrane</keyword>
<feature type="compositionally biased region" description="Low complexity" evidence="1">
    <location>
        <begin position="457"/>
        <end position="467"/>
    </location>
</feature>
<feature type="transmembrane region" description="Helical" evidence="2">
    <location>
        <begin position="385"/>
        <end position="405"/>
    </location>
</feature>
<protein>
    <submittedName>
        <fullName evidence="3">Uncharacterized protein</fullName>
    </submittedName>
</protein>
<organism evidence="3 4">
    <name type="scientific">Barrientosiimonas endolithica</name>
    <dbReference type="NCBI Taxonomy" id="1535208"/>
    <lineage>
        <taxon>Bacteria</taxon>
        <taxon>Bacillati</taxon>
        <taxon>Actinomycetota</taxon>
        <taxon>Actinomycetes</taxon>
        <taxon>Micrococcales</taxon>
        <taxon>Dermacoccaceae</taxon>
        <taxon>Barrientosiimonas</taxon>
    </lineage>
</organism>
<dbReference type="EMBL" id="AP027735">
    <property type="protein sequence ID" value="BDZ56765.1"/>
    <property type="molecule type" value="Genomic_DNA"/>
</dbReference>
<feature type="compositionally biased region" description="Low complexity" evidence="1">
    <location>
        <begin position="176"/>
        <end position="194"/>
    </location>
</feature>
<keyword evidence="4" id="KW-1185">Reference proteome</keyword>
<feature type="region of interest" description="Disordered" evidence="1">
    <location>
        <begin position="431"/>
        <end position="467"/>
    </location>
</feature>
<name>A0ABM8H7E7_9MICO</name>
<feature type="region of interest" description="Disordered" evidence="1">
    <location>
        <begin position="176"/>
        <end position="240"/>
    </location>
</feature>
<feature type="compositionally biased region" description="Polar residues" evidence="1">
    <location>
        <begin position="201"/>
        <end position="210"/>
    </location>
</feature>
<reference evidence="4" key="1">
    <citation type="journal article" date="2019" name="Int. J. Syst. Evol. Microbiol.">
        <title>The Global Catalogue of Microorganisms (GCM) 10K type strain sequencing project: providing services to taxonomists for standard genome sequencing and annotation.</title>
        <authorList>
            <consortium name="The Broad Institute Genomics Platform"/>
            <consortium name="The Broad Institute Genome Sequencing Center for Infectious Disease"/>
            <person name="Wu L."/>
            <person name="Ma J."/>
        </authorList>
    </citation>
    <scope>NUCLEOTIDE SEQUENCE [LARGE SCALE GENOMIC DNA]</scope>
    <source>
        <strain evidence="4">NBRC 110608</strain>
    </source>
</reference>
<feature type="compositionally biased region" description="Low complexity" evidence="1">
    <location>
        <begin position="230"/>
        <end position="239"/>
    </location>
</feature>
<dbReference type="RefSeq" id="WP_289232175.1">
    <property type="nucleotide sequence ID" value="NZ_AP027735.1"/>
</dbReference>
<keyword evidence="2" id="KW-1133">Transmembrane helix</keyword>
<feature type="transmembrane region" description="Helical" evidence="2">
    <location>
        <begin position="349"/>
        <end position="373"/>
    </location>
</feature>
<evidence type="ECO:0000256" key="1">
    <source>
        <dbReference type="SAM" id="MobiDB-lite"/>
    </source>
</evidence>
<evidence type="ECO:0000313" key="3">
    <source>
        <dbReference type="EMBL" id="BDZ56765.1"/>
    </source>
</evidence>
<keyword evidence="2" id="KW-0472">Membrane</keyword>